<dbReference type="PANTHER" id="PTHR30478">
    <property type="entry name" value="DNA POLYMERASE III SUBUNIT BETA"/>
    <property type="match status" value="1"/>
</dbReference>
<dbReference type="Gene3D" id="3.10.150.10">
    <property type="entry name" value="DNA Polymerase III, subunit A, domain 2"/>
    <property type="match status" value="1"/>
</dbReference>
<evidence type="ECO:0000313" key="15">
    <source>
        <dbReference type="Proteomes" id="UP000018766"/>
    </source>
</evidence>
<keyword evidence="5 10" id="KW-0808">Transferase</keyword>
<name>V8G0I4_9BURK</name>
<dbReference type="GO" id="GO:0005737">
    <property type="term" value="C:cytoplasm"/>
    <property type="evidence" value="ECO:0007669"/>
    <property type="project" value="UniProtKB-SubCell"/>
</dbReference>
<dbReference type="GO" id="GO:0006271">
    <property type="term" value="P:DNA strand elongation involved in DNA replication"/>
    <property type="evidence" value="ECO:0007669"/>
    <property type="project" value="TreeGrafter"/>
</dbReference>
<feature type="domain" description="DNA polymerase III beta sliding clamp central" evidence="12">
    <location>
        <begin position="133"/>
        <end position="246"/>
    </location>
</feature>
<dbReference type="CDD" id="cd00140">
    <property type="entry name" value="beta_clamp"/>
    <property type="match status" value="1"/>
</dbReference>
<accession>V8G0I4</accession>
<sequence>MMQLFQASTDALLKPLLTVVGIVERKTTMPILSHVLLKKEGDKMAFVANDMLIQITTHANFGVGDDVEAVTVAARKLQDILRALPAAGQVSANVKDQKMTLQCSGSRFSLQTLPGVDFPLLPEIENWHHHFTMTQSALRRLLNMIHYAMAHQDIRYYLNGMLLVLESGLVRAVSTDGHRLAHAAEEVESVNSEASVIIPRKTVDQMMRLLDDSDAEVQISIADSQIRFRFGDVELISKLVEGKFPDYKRVIPTDYSIHLQINREEFLQNLQRAAILASDDKLKSIKLHFGENLLSISASNLEQEEAKMDLALDYTGAPIDIGFNVSYLLDVLNMAKTDSVVISLKGESNSSVLISLPNNEHFRYVVMPLRI</sequence>
<dbReference type="Pfam" id="PF02768">
    <property type="entry name" value="DNA_pol3_beta_3"/>
    <property type="match status" value="1"/>
</dbReference>
<dbReference type="InterPro" id="IPR022634">
    <property type="entry name" value="DNA_polIII_beta_N"/>
</dbReference>
<evidence type="ECO:0000256" key="3">
    <source>
        <dbReference type="ARBA" id="ARBA00021035"/>
    </source>
</evidence>
<dbReference type="InterPro" id="IPR022637">
    <property type="entry name" value="DNA_polIII_beta_cen"/>
</dbReference>
<dbReference type="NCBIfam" id="TIGR00663">
    <property type="entry name" value="dnan"/>
    <property type="match status" value="1"/>
</dbReference>
<dbReference type="PATRIC" id="fig|1414851.3.peg.1692"/>
<comment type="subunit">
    <text evidence="10">Forms a ring-shaped head-to-tail homodimer around DNA.</text>
</comment>
<comment type="caution">
    <text evidence="14">The sequence shown here is derived from an EMBL/GenBank/DDBJ whole genome shotgun (WGS) entry which is preliminary data.</text>
</comment>
<keyword evidence="4 10" id="KW-0963">Cytoplasm</keyword>
<evidence type="ECO:0000313" key="14">
    <source>
        <dbReference type="EMBL" id="ETD70009.1"/>
    </source>
</evidence>
<keyword evidence="15" id="KW-1185">Reference proteome</keyword>
<dbReference type="Pfam" id="PF02767">
    <property type="entry name" value="DNA_pol3_beta_2"/>
    <property type="match status" value="1"/>
</dbReference>
<evidence type="ECO:0000259" key="11">
    <source>
        <dbReference type="Pfam" id="PF00712"/>
    </source>
</evidence>
<dbReference type="Gene3D" id="3.70.10.10">
    <property type="match status" value="1"/>
</dbReference>
<gene>
    <name evidence="14" type="ORF">V757_08205</name>
</gene>
<dbReference type="SMART" id="SM00480">
    <property type="entry name" value="POL3Bc"/>
    <property type="match status" value="1"/>
</dbReference>
<dbReference type="GO" id="GO:0008408">
    <property type="term" value="F:3'-5' exonuclease activity"/>
    <property type="evidence" value="ECO:0007669"/>
    <property type="project" value="InterPro"/>
</dbReference>
<dbReference type="AlphaFoldDB" id="V8G0I4"/>
<dbReference type="Pfam" id="PF00712">
    <property type="entry name" value="DNA_pol3_beta"/>
    <property type="match status" value="1"/>
</dbReference>
<feature type="domain" description="DNA polymerase III beta sliding clamp N-terminal" evidence="11">
    <location>
        <begin position="5"/>
        <end position="122"/>
    </location>
</feature>
<keyword evidence="7 10" id="KW-0235">DNA replication</keyword>
<keyword evidence="8 10" id="KW-0239">DNA-directed DNA polymerase</keyword>
<dbReference type="GO" id="GO:0003887">
    <property type="term" value="F:DNA-directed DNA polymerase activity"/>
    <property type="evidence" value="ECO:0007669"/>
    <property type="project" value="UniProtKB-UniRule"/>
</dbReference>
<keyword evidence="6 10" id="KW-0548">Nucleotidyltransferase</keyword>
<evidence type="ECO:0000256" key="6">
    <source>
        <dbReference type="ARBA" id="ARBA00022695"/>
    </source>
</evidence>
<feature type="domain" description="DNA polymerase III beta sliding clamp C-terminal" evidence="13">
    <location>
        <begin position="248"/>
        <end position="370"/>
    </location>
</feature>
<reference evidence="14 15" key="1">
    <citation type="submission" date="2013-11" db="EMBL/GenBank/DDBJ databases">
        <title>Genomic analysis of Pelistega sp. HM-7.</title>
        <authorList>
            <person name="Kumbhare S.V."/>
            <person name="Shetty S.A."/>
            <person name="Sharma O."/>
            <person name="Dhotre D.P."/>
        </authorList>
    </citation>
    <scope>NUCLEOTIDE SEQUENCE [LARGE SCALE GENOMIC DNA]</scope>
    <source>
        <strain evidence="14 15">HM-7</strain>
    </source>
</reference>
<dbReference type="InterPro" id="IPR022635">
    <property type="entry name" value="DNA_polIII_beta_C"/>
</dbReference>
<keyword evidence="9" id="KW-0238">DNA-binding</keyword>
<protein>
    <recommendedName>
        <fullName evidence="3 10">Beta sliding clamp</fullName>
    </recommendedName>
</protein>
<comment type="similarity">
    <text evidence="2 10">Belongs to the beta sliding clamp family.</text>
</comment>
<evidence type="ECO:0000256" key="1">
    <source>
        <dbReference type="ARBA" id="ARBA00004496"/>
    </source>
</evidence>
<dbReference type="PANTHER" id="PTHR30478:SF0">
    <property type="entry name" value="BETA SLIDING CLAMP"/>
    <property type="match status" value="1"/>
</dbReference>
<evidence type="ECO:0000259" key="12">
    <source>
        <dbReference type="Pfam" id="PF02767"/>
    </source>
</evidence>
<dbReference type="PIRSF" id="PIRSF000804">
    <property type="entry name" value="DNA_pol_III_b"/>
    <property type="match status" value="1"/>
</dbReference>
<evidence type="ECO:0000256" key="10">
    <source>
        <dbReference type="PIRNR" id="PIRNR000804"/>
    </source>
</evidence>
<dbReference type="GO" id="GO:0009360">
    <property type="term" value="C:DNA polymerase III complex"/>
    <property type="evidence" value="ECO:0007669"/>
    <property type="project" value="InterPro"/>
</dbReference>
<evidence type="ECO:0000259" key="13">
    <source>
        <dbReference type="Pfam" id="PF02768"/>
    </source>
</evidence>
<dbReference type="SUPFAM" id="SSF55979">
    <property type="entry name" value="DNA clamp"/>
    <property type="match status" value="3"/>
</dbReference>
<dbReference type="InterPro" id="IPR046938">
    <property type="entry name" value="DNA_clamp_sf"/>
</dbReference>
<proteinExistence type="inferred from homology"/>
<evidence type="ECO:0000256" key="2">
    <source>
        <dbReference type="ARBA" id="ARBA00010752"/>
    </source>
</evidence>
<evidence type="ECO:0000256" key="7">
    <source>
        <dbReference type="ARBA" id="ARBA00022705"/>
    </source>
</evidence>
<comment type="function">
    <text evidence="10">Confers DNA tethering and processivity to DNA polymerases and other proteins. Acts as a clamp, forming a ring around DNA (a reaction catalyzed by the clamp-loading complex) which diffuses in an ATP-independent manner freely and bidirectionally along dsDNA. Initially characterized for its ability to contact the catalytic subunit of DNA polymerase III (Pol III), a complex, multichain enzyme responsible for most of the replicative synthesis in bacteria; Pol III exhibits 3'-5' exonuclease proofreading activity. The beta chain is required for initiation of replication as well as for processivity of DNA replication.</text>
</comment>
<organism evidence="14 15">
    <name type="scientific">Pelistega indica</name>
    <dbReference type="NCBI Taxonomy" id="1414851"/>
    <lineage>
        <taxon>Bacteria</taxon>
        <taxon>Pseudomonadati</taxon>
        <taxon>Pseudomonadota</taxon>
        <taxon>Betaproteobacteria</taxon>
        <taxon>Burkholderiales</taxon>
        <taxon>Alcaligenaceae</taxon>
        <taxon>Pelistega</taxon>
    </lineage>
</organism>
<comment type="subcellular location">
    <subcellularLocation>
        <location evidence="1 10">Cytoplasm</location>
    </subcellularLocation>
</comment>
<dbReference type="EMBL" id="AYSV01000091">
    <property type="protein sequence ID" value="ETD70009.1"/>
    <property type="molecule type" value="Genomic_DNA"/>
</dbReference>
<evidence type="ECO:0000256" key="9">
    <source>
        <dbReference type="ARBA" id="ARBA00023125"/>
    </source>
</evidence>
<dbReference type="GO" id="GO:0003677">
    <property type="term" value="F:DNA binding"/>
    <property type="evidence" value="ECO:0007669"/>
    <property type="project" value="UniProtKB-UniRule"/>
</dbReference>
<evidence type="ECO:0000256" key="8">
    <source>
        <dbReference type="ARBA" id="ARBA00022932"/>
    </source>
</evidence>
<evidence type="ECO:0000256" key="4">
    <source>
        <dbReference type="ARBA" id="ARBA00022490"/>
    </source>
</evidence>
<dbReference type="InterPro" id="IPR001001">
    <property type="entry name" value="DNA_polIII_beta"/>
</dbReference>
<dbReference type="Proteomes" id="UP000018766">
    <property type="component" value="Unassembled WGS sequence"/>
</dbReference>
<evidence type="ECO:0000256" key="5">
    <source>
        <dbReference type="ARBA" id="ARBA00022679"/>
    </source>
</evidence>